<dbReference type="PANTHER" id="PTHR10357:SF178">
    <property type="entry name" value="OLIGO-1,6-GLUCOSIDASE 3-RELATED"/>
    <property type="match status" value="1"/>
</dbReference>
<protein>
    <submittedName>
        <fullName evidence="3">Alpha-glucosidase</fullName>
    </submittedName>
</protein>
<dbReference type="Proteomes" id="UP001418796">
    <property type="component" value="Unassembled WGS sequence"/>
</dbReference>
<keyword evidence="1" id="KW-0326">Glycosidase</keyword>
<dbReference type="Gene3D" id="2.60.40.1180">
    <property type="entry name" value="Golgi alpha-mannosidase II"/>
    <property type="match status" value="1"/>
</dbReference>
<dbReference type="InterPro" id="IPR017853">
    <property type="entry name" value="GH"/>
</dbReference>
<comment type="caution">
    <text evidence="3">The sequence shown here is derived from an EMBL/GenBank/DDBJ whole genome shotgun (WGS) entry which is preliminary data.</text>
</comment>
<dbReference type="InterPro" id="IPR013780">
    <property type="entry name" value="Glyco_hydro_b"/>
</dbReference>
<evidence type="ECO:0000256" key="1">
    <source>
        <dbReference type="ARBA" id="ARBA00023295"/>
    </source>
</evidence>
<name>A0ABU9VF33_9BACI</name>
<sequence length="551" mass="64781">MKNQWWKEAVCYQIYPRSFYDSNGDGIGDLQGVIQKLDYLKWIGIDVIWMSPMYDSPNDDNGYDIRDYKAIMTEFGTMADFDQLLEEVHKREMKMIIDLVINHTSDEHEWFVESRSSTTSEKRDWYIWKDAREGGSEPNNWASIFNGSAWEWDEETEQYYLHIFSKKQPDLNWENPDVRHQLYETMNWWLDKGIDGFRVDAISHIKKVEGLPDIPKTSEDEPYVQSFDGHMNRPGIQPFLQEMKQHTLDQYDVMTVGEANGVSMEDPDDVRAWVGEEDGVFNMVFQFEHLGLWSKDSKQTLDVQALKEALSKWQYGLEGVGWNALFIENHDQPRSVSSWGNDTDYWNVCAKALGTLYFFMKGTPFIYQGQEIGMTNVQFPSIDDYDDVSMRNYYKQERAKGKSHEEVMQVVWNQGRDNSRTPMQWSDESNGGFSTCEHTWMKVNPNYKQINVKEQEKDDSSILNYYRRMIELRQKNKTFINGAYELCDANDERIYMYKRLDEKATFTVVVNLSEESKAFEEISLGRCVLSNYKTNTSNQLQPYEARVYQSL</sequence>
<dbReference type="Gene3D" id="3.90.400.10">
    <property type="entry name" value="Oligo-1,6-glucosidase, Domain 2"/>
    <property type="match status" value="1"/>
</dbReference>
<accession>A0ABU9VF33</accession>
<evidence type="ECO:0000313" key="4">
    <source>
        <dbReference type="Proteomes" id="UP001418796"/>
    </source>
</evidence>
<dbReference type="SUPFAM" id="SSF51445">
    <property type="entry name" value="(Trans)glycosidases"/>
    <property type="match status" value="1"/>
</dbReference>
<dbReference type="InterPro" id="IPR006047">
    <property type="entry name" value="GH13_cat_dom"/>
</dbReference>
<dbReference type="Pfam" id="PF00128">
    <property type="entry name" value="Alpha-amylase"/>
    <property type="match status" value="1"/>
</dbReference>
<organism evidence="3 4">
    <name type="scientific">Alkalicoccobacillus gibsonii</name>
    <dbReference type="NCBI Taxonomy" id="79881"/>
    <lineage>
        <taxon>Bacteria</taxon>
        <taxon>Bacillati</taxon>
        <taxon>Bacillota</taxon>
        <taxon>Bacilli</taxon>
        <taxon>Bacillales</taxon>
        <taxon>Bacillaceae</taxon>
        <taxon>Alkalicoccobacillus</taxon>
    </lineage>
</organism>
<evidence type="ECO:0000313" key="3">
    <source>
        <dbReference type="EMBL" id="MEN0642509.1"/>
    </source>
</evidence>
<gene>
    <name evidence="3" type="ORF">MKY91_04930</name>
</gene>
<keyword evidence="4" id="KW-1185">Reference proteome</keyword>
<dbReference type="Gene3D" id="3.20.20.80">
    <property type="entry name" value="Glycosidases"/>
    <property type="match status" value="2"/>
</dbReference>
<dbReference type="EMBL" id="JBCITK010000001">
    <property type="protein sequence ID" value="MEN0642509.1"/>
    <property type="molecule type" value="Genomic_DNA"/>
</dbReference>
<dbReference type="SUPFAM" id="SSF51011">
    <property type="entry name" value="Glycosyl hydrolase domain"/>
    <property type="match status" value="1"/>
</dbReference>
<proteinExistence type="predicted"/>
<feature type="domain" description="Glycosyl hydrolase family 13 catalytic" evidence="2">
    <location>
        <begin position="13"/>
        <end position="420"/>
    </location>
</feature>
<dbReference type="CDD" id="cd11333">
    <property type="entry name" value="AmyAc_SI_OligoGlu_DGase"/>
    <property type="match status" value="1"/>
</dbReference>
<dbReference type="RefSeq" id="WP_343129627.1">
    <property type="nucleotide sequence ID" value="NZ_JBCITK010000001.1"/>
</dbReference>
<keyword evidence="1" id="KW-0378">Hydrolase</keyword>
<dbReference type="SMART" id="SM00642">
    <property type="entry name" value="Aamy"/>
    <property type="match status" value="1"/>
</dbReference>
<reference evidence="3 4" key="1">
    <citation type="submission" date="2024-03" db="EMBL/GenBank/DDBJ databases">
        <title>Bacilli Hybrid Assemblies.</title>
        <authorList>
            <person name="Kovac J."/>
        </authorList>
    </citation>
    <scope>NUCLEOTIDE SEQUENCE [LARGE SCALE GENOMIC DNA]</scope>
    <source>
        <strain evidence="3 4">FSL R7-0666</strain>
    </source>
</reference>
<dbReference type="InterPro" id="IPR045857">
    <property type="entry name" value="O16G_dom_2"/>
</dbReference>
<evidence type="ECO:0000259" key="2">
    <source>
        <dbReference type="SMART" id="SM00642"/>
    </source>
</evidence>
<dbReference type="PANTHER" id="PTHR10357">
    <property type="entry name" value="ALPHA-AMYLASE FAMILY MEMBER"/>
    <property type="match status" value="1"/>
</dbReference>